<name>A0A816L3L6_9BILA</name>
<reference evidence="2" key="1">
    <citation type="submission" date="2021-02" db="EMBL/GenBank/DDBJ databases">
        <authorList>
            <person name="Nowell W R."/>
        </authorList>
    </citation>
    <scope>NUCLEOTIDE SEQUENCE</scope>
</reference>
<dbReference type="OrthoDB" id="427368at2759"/>
<protein>
    <submittedName>
        <fullName evidence="2">Uncharacterized protein</fullName>
    </submittedName>
</protein>
<proteinExistence type="predicted"/>
<dbReference type="SUPFAM" id="SSF50978">
    <property type="entry name" value="WD40 repeat-like"/>
    <property type="match status" value="1"/>
</dbReference>
<gene>
    <name evidence="1" type="ORF">KQP761_LOCUS7193</name>
    <name evidence="2" type="ORF">MBJ925_LOCUS3227</name>
</gene>
<dbReference type="EMBL" id="CAJNRE010000304">
    <property type="protein sequence ID" value="CAF1925212.1"/>
    <property type="molecule type" value="Genomic_DNA"/>
</dbReference>
<dbReference type="EMBL" id="CAJNOW010002419">
    <property type="protein sequence ID" value="CAF1350137.1"/>
    <property type="molecule type" value="Genomic_DNA"/>
</dbReference>
<dbReference type="AlphaFoldDB" id="A0A816L3L6"/>
<dbReference type="Proteomes" id="UP000663834">
    <property type="component" value="Unassembled WGS sequence"/>
</dbReference>
<evidence type="ECO:0000313" key="2">
    <source>
        <dbReference type="EMBL" id="CAF1925212.1"/>
    </source>
</evidence>
<accession>A0A816L3L6</accession>
<dbReference type="Proteomes" id="UP000663824">
    <property type="component" value="Unassembled WGS sequence"/>
</dbReference>
<organism evidence="2 3">
    <name type="scientific">Rotaria magnacalcarata</name>
    <dbReference type="NCBI Taxonomy" id="392030"/>
    <lineage>
        <taxon>Eukaryota</taxon>
        <taxon>Metazoa</taxon>
        <taxon>Spiralia</taxon>
        <taxon>Gnathifera</taxon>
        <taxon>Rotifera</taxon>
        <taxon>Eurotatoria</taxon>
        <taxon>Bdelloidea</taxon>
        <taxon>Philodinida</taxon>
        <taxon>Philodinidae</taxon>
        <taxon>Rotaria</taxon>
    </lineage>
</organism>
<dbReference type="InterPro" id="IPR036322">
    <property type="entry name" value="WD40_repeat_dom_sf"/>
</dbReference>
<sequence>MLISNVLNENLKSQEQNAEVPYFTEKLLSSLWSLNKRLNILICSILSRTDNQSNSGLVITEPDFTELIEDSIKLWAANYPKKKLLVMSLEFIRQLFSGKCRLISLRIDLVYADFGLYQYFKLNHYLSCSITEQYRASCHILRRLHIHLNYTYFLEYLIEHVPVLEKLNVIFCDSLEVRPRSMSDIENLIETSGNWFNKGYDICMKTYRNKLEVRSFSSLSHCTQPVSSNVFNQDFKVVIVNRNDDSNKMKYFDVYQAPVFALNVYQEKRWLATSRFDGSFRVFNLDNQTSIKQFNMINISNDIETASLLVMMDWDKIIMSALQIILFY</sequence>
<evidence type="ECO:0000313" key="3">
    <source>
        <dbReference type="Proteomes" id="UP000663824"/>
    </source>
</evidence>
<comment type="caution">
    <text evidence="2">The sequence shown here is derived from an EMBL/GenBank/DDBJ whole genome shotgun (WGS) entry which is preliminary data.</text>
</comment>
<evidence type="ECO:0000313" key="1">
    <source>
        <dbReference type="EMBL" id="CAF1350137.1"/>
    </source>
</evidence>